<dbReference type="AlphaFoldDB" id="A0A8H7T0V0"/>
<feature type="region of interest" description="Disordered" evidence="1">
    <location>
        <begin position="161"/>
        <end position="212"/>
    </location>
</feature>
<dbReference type="EMBL" id="JAFJYH010000510">
    <property type="protein sequence ID" value="KAG4411172.1"/>
    <property type="molecule type" value="Genomic_DNA"/>
</dbReference>
<evidence type="ECO:0000256" key="1">
    <source>
        <dbReference type="SAM" id="MobiDB-lite"/>
    </source>
</evidence>
<evidence type="ECO:0000313" key="3">
    <source>
        <dbReference type="Proteomes" id="UP000664132"/>
    </source>
</evidence>
<sequence>MVIAEIPSTNSGHYTSNGPNMNSIAQSSSTSMLSRFGEPRSECHCELATEIEITQTKLRGLSKRQSIINKLYDNEDMRECMKEVPGVERIRQIWSTDHFNLETTLQSQLRILKESASASRYLGGGQVVISQLCADRQKAECARAFECMEAIPYEMLGPENMEAKSSGNGQDIDEKGGYSCNKADDDADEEQSKEAEQLDQRGEDSEDEEDNQFMEAERLEGRDNRGVEDEDEQNILILGEVQRGAKDERSDGERAFECIKATFRNELVLKNTQSAAGYSDDRMEEQSTEYGDEDTRTKSADWNRVREDHNEDKGEHDSEAEGRRRDGCVEDWGKEQDIRSLGREEREDPGVEGEEGAEDIEIVHDTASGPDDTYTEEHEEEEDEDYEDYGRIRHLFKGPTESQARKTICTNTRSKVSVTLIPSNQHNCNISSSRIPARKCRYIFYTPRQDIQLPNPVTIISAPGDEDSDFENCKMRRAIFNPAWKNDDRKFTRFMSAYHGIEDLG</sequence>
<protein>
    <submittedName>
        <fullName evidence="2">Uncharacterized protein</fullName>
    </submittedName>
</protein>
<feature type="compositionally biased region" description="Basic and acidic residues" evidence="1">
    <location>
        <begin position="293"/>
        <end position="349"/>
    </location>
</feature>
<feature type="compositionally biased region" description="Basic and acidic residues" evidence="1">
    <location>
        <begin position="217"/>
        <end position="227"/>
    </location>
</feature>
<proteinExistence type="predicted"/>
<feature type="compositionally biased region" description="Basic and acidic residues" evidence="1">
    <location>
        <begin position="190"/>
        <end position="203"/>
    </location>
</feature>
<accession>A0A8H7T0V0</accession>
<feature type="region of interest" description="Disordered" evidence="1">
    <location>
        <begin position="217"/>
        <end position="236"/>
    </location>
</feature>
<feature type="region of interest" description="Disordered" evidence="1">
    <location>
        <begin position="274"/>
        <end position="387"/>
    </location>
</feature>
<organism evidence="2 3">
    <name type="scientific">Cadophora malorum</name>
    <dbReference type="NCBI Taxonomy" id="108018"/>
    <lineage>
        <taxon>Eukaryota</taxon>
        <taxon>Fungi</taxon>
        <taxon>Dikarya</taxon>
        <taxon>Ascomycota</taxon>
        <taxon>Pezizomycotina</taxon>
        <taxon>Leotiomycetes</taxon>
        <taxon>Helotiales</taxon>
        <taxon>Ploettnerulaceae</taxon>
        <taxon>Cadophora</taxon>
    </lineage>
</organism>
<evidence type="ECO:0000313" key="2">
    <source>
        <dbReference type="EMBL" id="KAG4411172.1"/>
    </source>
</evidence>
<comment type="caution">
    <text evidence="2">The sequence shown here is derived from an EMBL/GenBank/DDBJ whole genome shotgun (WGS) entry which is preliminary data.</text>
</comment>
<feature type="region of interest" description="Disordered" evidence="1">
    <location>
        <begin position="1"/>
        <end position="35"/>
    </location>
</feature>
<gene>
    <name evidence="2" type="ORF">IFR04_015684</name>
</gene>
<dbReference type="OrthoDB" id="10346828at2759"/>
<feature type="non-terminal residue" evidence="2">
    <location>
        <position position="505"/>
    </location>
</feature>
<feature type="compositionally biased region" description="Acidic residues" evidence="1">
    <location>
        <begin position="350"/>
        <end position="360"/>
    </location>
</feature>
<dbReference type="Proteomes" id="UP000664132">
    <property type="component" value="Unassembled WGS sequence"/>
</dbReference>
<reference evidence="2" key="1">
    <citation type="submission" date="2021-02" db="EMBL/GenBank/DDBJ databases">
        <title>Genome sequence Cadophora malorum strain M34.</title>
        <authorList>
            <person name="Stefanovic E."/>
            <person name="Vu D."/>
            <person name="Scully C."/>
            <person name="Dijksterhuis J."/>
            <person name="Roader J."/>
            <person name="Houbraken J."/>
        </authorList>
    </citation>
    <scope>NUCLEOTIDE SEQUENCE</scope>
    <source>
        <strain evidence="2">M34</strain>
    </source>
</reference>
<name>A0A8H7T0V0_9HELO</name>
<feature type="compositionally biased region" description="Polar residues" evidence="1">
    <location>
        <begin position="7"/>
        <end position="33"/>
    </location>
</feature>
<feature type="compositionally biased region" description="Acidic residues" evidence="1">
    <location>
        <begin position="373"/>
        <end position="387"/>
    </location>
</feature>
<keyword evidence="3" id="KW-1185">Reference proteome</keyword>